<protein>
    <submittedName>
        <fullName evidence="2">Uncharacterized protein</fullName>
    </submittedName>
</protein>
<evidence type="ECO:0000313" key="2">
    <source>
        <dbReference type="EMBL" id="CUR31991.1"/>
    </source>
</evidence>
<evidence type="ECO:0000313" key="3">
    <source>
        <dbReference type="Proteomes" id="UP000184315"/>
    </source>
</evidence>
<dbReference type="EMBL" id="CZDF01000144">
    <property type="protein sequence ID" value="CUR31991.1"/>
    <property type="molecule type" value="Genomic_DNA"/>
</dbReference>
<accession>A0A1J1LHJ5</accession>
<dbReference type="Gene3D" id="2.130.10.10">
    <property type="entry name" value="YVTN repeat-like/Quinoprotein amine dehydrogenase"/>
    <property type="match status" value="1"/>
</dbReference>
<keyword evidence="3" id="KW-1185">Reference proteome</keyword>
<sequence>MEPKRSILTELKGHQTQIQSAAFSEDRKLILTHAENNTLRVRCVNKFGII</sequence>
<dbReference type="Proteomes" id="UP000184315">
    <property type="component" value="Unassembled WGS sequence"/>
</dbReference>
<proteinExistence type="predicted"/>
<gene>
    <name evidence="2" type="ORF">PL921440017</name>
</gene>
<evidence type="ECO:0000256" key="1">
    <source>
        <dbReference type="PROSITE-ProRule" id="PRU00221"/>
    </source>
</evidence>
<dbReference type="InterPro" id="IPR015943">
    <property type="entry name" value="WD40/YVTN_repeat-like_dom_sf"/>
</dbReference>
<dbReference type="AlphaFoldDB" id="A0A1J1LHJ5"/>
<dbReference type="InterPro" id="IPR001680">
    <property type="entry name" value="WD40_rpt"/>
</dbReference>
<feature type="repeat" description="WD" evidence="1">
    <location>
        <begin position="11"/>
        <end position="41"/>
    </location>
</feature>
<keyword evidence="1" id="KW-0853">WD repeat</keyword>
<organism evidence="2 3">
    <name type="scientific">Planktothrix tepida PCC 9214</name>
    <dbReference type="NCBI Taxonomy" id="671072"/>
    <lineage>
        <taxon>Bacteria</taxon>
        <taxon>Bacillati</taxon>
        <taxon>Cyanobacteriota</taxon>
        <taxon>Cyanophyceae</taxon>
        <taxon>Oscillatoriophycideae</taxon>
        <taxon>Oscillatoriales</taxon>
        <taxon>Microcoleaceae</taxon>
        <taxon>Planktothrix</taxon>
    </lineage>
</organism>
<name>A0A1J1LHJ5_9CYAN</name>
<dbReference type="SUPFAM" id="SSF50978">
    <property type="entry name" value="WD40 repeat-like"/>
    <property type="match status" value="1"/>
</dbReference>
<reference evidence="3" key="1">
    <citation type="submission" date="2015-10" db="EMBL/GenBank/DDBJ databases">
        <authorList>
            <person name="Regsiter A."/>
            <person name="william w."/>
        </authorList>
    </citation>
    <scope>NUCLEOTIDE SEQUENCE [LARGE SCALE GENOMIC DNA]</scope>
</reference>
<dbReference type="PROSITE" id="PS50082">
    <property type="entry name" value="WD_REPEATS_2"/>
    <property type="match status" value="1"/>
</dbReference>
<dbReference type="InterPro" id="IPR036322">
    <property type="entry name" value="WD40_repeat_dom_sf"/>
</dbReference>